<evidence type="ECO:0000313" key="2">
    <source>
        <dbReference type="Proteomes" id="UP001597343"/>
    </source>
</evidence>
<sequence length="45" mass="4894">MATPPLFGGGRAKGYRPFTAGKAEEVKKETAKRRLFLRGITRSAA</sequence>
<gene>
    <name evidence="1" type="ORF">ACFSOY_11310</name>
</gene>
<name>A0ABW4ZYG9_9BACL</name>
<protein>
    <submittedName>
        <fullName evidence="1">Uncharacterized protein</fullName>
    </submittedName>
</protein>
<comment type="caution">
    <text evidence="1">The sequence shown here is derived from an EMBL/GenBank/DDBJ whole genome shotgun (WGS) entry which is preliminary data.</text>
</comment>
<accession>A0ABW4ZYG9</accession>
<dbReference type="RefSeq" id="WP_386046642.1">
    <property type="nucleotide sequence ID" value="NZ_JBHUIO010000005.1"/>
</dbReference>
<keyword evidence="2" id="KW-1185">Reference proteome</keyword>
<dbReference type="Proteomes" id="UP001597343">
    <property type="component" value="Unassembled WGS sequence"/>
</dbReference>
<reference evidence="2" key="1">
    <citation type="journal article" date="2019" name="Int. J. Syst. Evol. Microbiol.">
        <title>The Global Catalogue of Microorganisms (GCM) 10K type strain sequencing project: providing services to taxonomists for standard genome sequencing and annotation.</title>
        <authorList>
            <consortium name="The Broad Institute Genomics Platform"/>
            <consortium name="The Broad Institute Genome Sequencing Center for Infectious Disease"/>
            <person name="Wu L."/>
            <person name="Ma J."/>
        </authorList>
    </citation>
    <scope>NUCLEOTIDE SEQUENCE [LARGE SCALE GENOMIC DNA]</scope>
    <source>
        <strain evidence="2">CGMCC 1.13574</strain>
    </source>
</reference>
<evidence type="ECO:0000313" key="1">
    <source>
        <dbReference type="EMBL" id="MFD2170589.1"/>
    </source>
</evidence>
<organism evidence="1 2">
    <name type="scientific">Tumebacillus lipolyticus</name>
    <dbReference type="NCBI Taxonomy" id="1280370"/>
    <lineage>
        <taxon>Bacteria</taxon>
        <taxon>Bacillati</taxon>
        <taxon>Bacillota</taxon>
        <taxon>Bacilli</taxon>
        <taxon>Bacillales</taxon>
        <taxon>Alicyclobacillaceae</taxon>
        <taxon>Tumebacillus</taxon>
    </lineage>
</organism>
<dbReference type="EMBL" id="JBHUIO010000005">
    <property type="protein sequence ID" value="MFD2170589.1"/>
    <property type="molecule type" value="Genomic_DNA"/>
</dbReference>
<proteinExistence type="predicted"/>